<accession>M0MTE0</accession>
<gene>
    <name evidence="2" type="ORF">C450_19346</name>
</gene>
<dbReference type="GO" id="GO:0016787">
    <property type="term" value="F:hydrolase activity"/>
    <property type="evidence" value="ECO:0007669"/>
    <property type="project" value="UniProtKB-KW"/>
</dbReference>
<keyword evidence="3" id="KW-1185">Reference proteome</keyword>
<organism evidence="2 3">
    <name type="scientific">Halococcus salifodinae DSM 8989</name>
    <dbReference type="NCBI Taxonomy" id="1227456"/>
    <lineage>
        <taxon>Archaea</taxon>
        <taxon>Methanobacteriati</taxon>
        <taxon>Methanobacteriota</taxon>
        <taxon>Stenosarchaea group</taxon>
        <taxon>Halobacteria</taxon>
        <taxon>Halobacteriales</taxon>
        <taxon>Halococcaceae</taxon>
        <taxon>Halococcus</taxon>
    </lineage>
</organism>
<evidence type="ECO:0000313" key="3">
    <source>
        <dbReference type="Proteomes" id="UP000011625"/>
    </source>
</evidence>
<evidence type="ECO:0000313" key="2">
    <source>
        <dbReference type="EMBL" id="EMA48603.1"/>
    </source>
</evidence>
<dbReference type="Proteomes" id="UP000011625">
    <property type="component" value="Unassembled WGS sequence"/>
</dbReference>
<dbReference type="InterPro" id="IPR007404">
    <property type="entry name" value="YdjM-like"/>
</dbReference>
<feature type="transmembrane region" description="Helical" evidence="1">
    <location>
        <begin position="34"/>
        <end position="53"/>
    </location>
</feature>
<keyword evidence="1" id="KW-1133">Transmembrane helix</keyword>
<keyword evidence="2" id="KW-0378">Hydrolase</keyword>
<evidence type="ECO:0000256" key="1">
    <source>
        <dbReference type="SAM" id="Phobius"/>
    </source>
</evidence>
<dbReference type="PATRIC" id="fig|1227456.3.peg.3925"/>
<sequence length="150" mass="15392">MYPAFAVAGAVITIGVAGLPDRLTWRFIPHGVTHSLVGAAIVGALVAGPTWWIGTNITVYAGGAIVTPVAAAQYGFTVGSLAGFGHVLGDFLTGTDVRLVWPIADYEVSVNVPRLLNPRNNEGINLIGTLALLTIVVGLASSSVTAAMIP</sequence>
<dbReference type="AlphaFoldDB" id="M0MTE0"/>
<keyword evidence="1" id="KW-0812">Transmembrane</keyword>
<keyword evidence="1" id="KW-0472">Membrane</keyword>
<dbReference type="Pfam" id="PF04307">
    <property type="entry name" value="YdjM"/>
    <property type="match status" value="1"/>
</dbReference>
<dbReference type="EMBL" id="AOME01000088">
    <property type="protein sequence ID" value="EMA48603.1"/>
    <property type="molecule type" value="Genomic_DNA"/>
</dbReference>
<comment type="caution">
    <text evidence="2">The sequence shown here is derived from an EMBL/GenBank/DDBJ whole genome shotgun (WGS) entry which is preliminary data.</text>
</comment>
<name>M0MTE0_9EURY</name>
<protein>
    <submittedName>
        <fullName evidence="2">Membrane-bound metal-dependent hydrolase (Duf457)</fullName>
    </submittedName>
</protein>
<feature type="transmembrane region" description="Helical" evidence="1">
    <location>
        <begin position="124"/>
        <end position="149"/>
    </location>
</feature>
<proteinExistence type="predicted"/>
<reference evidence="2 3" key="1">
    <citation type="journal article" date="2014" name="PLoS Genet.">
        <title>Phylogenetically driven sequencing of extremely halophilic archaea reveals strategies for static and dynamic osmo-response.</title>
        <authorList>
            <person name="Becker E.A."/>
            <person name="Seitzer P.M."/>
            <person name="Tritt A."/>
            <person name="Larsen D."/>
            <person name="Krusor M."/>
            <person name="Yao A.I."/>
            <person name="Wu D."/>
            <person name="Madern D."/>
            <person name="Eisen J.A."/>
            <person name="Darling A.E."/>
            <person name="Facciotti M.T."/>
        </authorList>
    </citation>
    <scope>NUCLEOTIDE SEQUENCE [LARGE SCALE GENOMIC DNA]</scope>
    <source>
        <strain evidence="2 3">DSM 8989</strain>
    </source>
</reference>